<evidence type="ECO:0000313" key="2">
    <source>
        <dbReference type="Proteomes" id="UP000184364"/>
    </source>
</evidence>
<keyword evidence="2" id="KW-1185">Reference proteome</keyword>
<evidence type="ECO:0000313" key="1">
    <source>
        <dbReference type="EMBL" id="SHK53700.1"/>
    </source>
</evidence>
<dbReference type="PANTHER" id="PTHR38785">
    <property type="entry name" value="HOMOLOG OF VIRK"/>
    <property type="match status" value="1"/>
</dbReference>
<accession>A0A1M6T9N0</accession>
<dbReference type="Proteomes" id="UP000184364">
    <property type="component" value="Unassembled WGS sequence"/>
</dbReference>
<dbReference type="OrthoDB" id="1238765at2"/>
<dbReference type="InterPro" id="IPR007488">
    <property type="entry name" value="DUF535"/>
</dbReference>
<dbReference type="Pfam" id="PF04393">
    <property type="entry name" value="DUF535"/>
    <property type="match status" value="1"/>
</dbReference>
<protein>
    <recommendedName>
        <fullName evidence="3">DUF535 domain-containing protein</fullName>
    </recommendedName>
</protein>
<dbReference type="RefSeq" id="WP_073291208.1">
    <property type="nucleotide sequence ID" value="NZ_FRAV01000005.1"/>
</dbReference>
<dbReference type="GO" id="GO:0006974">
    <property type="term" value="P:DNA damage response"/>
    <property type="evidence" value="ECO:0007669"/>
    <property type="project" value="TreeGrafter"/>
</dbReference>
<evidence type="ECO:0008006" key="3">
    <source>
        <dbReference type="Google" id="ProtNLM"/>
    </source>
</evidence>
<dbReference type="PANTHER" id="PTHR38785:SF1">
    <property type="entry name" value="HOMOLOG OF VIRK"/>
    <property type="match status" value="1"/>
</dbReference>
<organism evidence="1 2">
    <name type="scientific">Chryseobacterium polytrichastri</name>
    <dbReference type="NCBI Taxonomy" id="1302687"/>
    <lineage>
        <taxon>Bacteria</taxon>
        <taxon>Pseudomonadati</taxon>
        <taxon>Bacteroidota</taxon>
        <taxon>Flavobacteriia</taxon>
        <taxon>Flavobacteriales</taxon>
        <taxon>Weeksellaceae</taxon>
        <taxon>Chryseobacterium group</taxon>
        <taxon>Chryseobacterium</taxon>
    </lineage>
</organism>
<dbReference type="STRING" id="1302687.SAMN05444267_100525"/>
<sequence length="303" mass="35741">MFKSSIKAWNYAKVAFSTEKPKYMRKQQYKSFALSLLNRKVCTDWFKTLEDNRYREILSQRPRLFLKPFKAYLSTQYTINKKIKIICDTYDFIYTNNIKKVISSESSTICEFTLKNNLPGKLKIGYDDRYRKEGELVLSLVIDHLHGNIASIAFSFERNENNEWICKIGCLQGRPISHGVYVTKEAQKLMNGIRPKAFLIEILQEFCEIFDIKQIHAISGKYQAQNNKHFIHIPFLHSIQFSYDDFWTEIGGKDLGKNWYLLPSKTNRKNISEIKSEKRGSYRKRYELIDSIKTNLSNYLKNN</sequence>
<dbReference type="EMBL" id="FRAV01000005">
    <property type="protein sequence ID" value="SHK53700.1"/>
    <property type="molecule type" value="Genomic_DNA"/>
</dbReference>
<dbReference type="AlphaFoldDB" id="A0A1M6T9N0"/>
<reference evidence="2" key="1">
    <citation type="submission" date="2016-11" db="EMBL/GenBank/DDBJ databases">
        <authorList>
            <person name="Varghese N."/>
            <person name="Submissions S."/>
        </authorList>
    </citation>
    <scope>NUCLEOTIDE SEQUENCE [LARGE SCALE GENOMIC DNA]</scope>
    <source>
        <strain evidence="2">DSM 26899</strain>
    </source>
</reference>
<name>A0A1M6T9N0_9FLAO</name>
<proteinExistence type="predicted"/>
<gene>
    <name evidence="1" type="ORF">SAMN05444267_100525</name>
</gene>